<keyword evidence="2" id="KW-1185">Reference proteome</keyword>
<sequence length="147" mass="16698">MTDFPEITYENLETLAASAFALSRLCATALRADVIHHLKPDQRRGAERLLQEISARRIFDEGLLDEINLLIDRMSRLIVDGTTKVEIYQADECHNDGGGNWHETRRNEQAEDLSRALSVLLGLQEALYGVQDLMQAERALADLRRHI</sequence>
<gene>
    <name evidence="1" type="ORF">SAMN04487859_12915</name>
</gene>
<evidence type="ECO:0000313" key="1">
    <source>
        <dbReference type="EMBL" id="SFO34350.1"/>
    </source>
</evidence>
<dbReference type="AlphaFoldDB" id="A0A1I5GEH1"/>
<dbReference type="RefSeq" id="WP_143076394.1">
    <property type="nucleotide sequence ID" value="NZ_FOVP01000029.1"/>
</dbReference>
<proteinExistence type="predicted"/>
<reference evidence="2" key="1">
    <citation type="submission" date="2016-10" db="EMBL/GenBank/DDBJ databases">
        <authorList>
            <person name="Varghese N."/>
            <person name="Submissions S."/>
        </authorList>
    </citation>
    <scope>NUCLEOTIDE SEQUENCE [LARGE SCALE GENOMIC DNA]</scope>
    <source>
        <strain evidence="2">DSM 28463</strain>
    </source>
</reference>
<dbReference type="Proteomes" id="UP000198599">
    <property type="component" value="Unassembled WGS sequence"/>
</dbReference>
<protein>
    <submittedName>
        <fullName evidence="1">Uncharacterized protein</fullName>
    </submittedName>
</protein>
<name>A0A1I5GEH1_9RHOB</name>
<dbReference type="OrthoDB" id="7844914at2"/>
<organism evidence="1 2">
    <name type="scientific">Roseovarius lutimaris</name>
    <dbReference type="NCBI Taxonomy" id="1005928"/>
    <lineage>
        <taxon>Bacteria</taxon>
        <taxon>Pseudomonadati</taxon>
        <taxon>Pseudomonadota</taxon>
        <taxon>Alphaproteobacteria</taxon>
        <taxon>Rhodobacterales</taxon>
        <taxon>Roseobacteraceae</taxon>
        <taxon>Roseovarius</taxon>
    </lineage>
</organism>
<dbReference type="EMBL" id="FOVP01000029">
    <property type="protein sequence ID" value="SFO34350.1"/>
    <property type="molecule type" value="Genomic_DNA"/>
</dbReference>
<accession>A0A1I5GEH1</accession>
<evidence type="ECO:0000313" key="2">
    <source>
        <dbReference type="Proteomes" id="UP000198599"/>
    </source>
</evidence>